<keyword evidence="4" id="KW-1133">Transmembrane helix</keyword>
<evidence type="ECO:0000313" key="9">
    <source>
        <dbReference type="Proteomes" id="UP000054761"/>
    </source>
</evidence>
<name>A0A0W0WI59_9GAMM</name>
<feature type="domain" description="Single Cache" evidence="7">
    <location>
        <begin position="71"/>
        <end position="138"/>
    </location>
</feature>
<evidence type="ECO:0000259" key="7">
    <source>
        <dbReference type="Pfam" id="PF17200"/>
    </source>
</evidence>
<organism evidence="8 9">
    <name type="scientific">Legionella israelensis</name>
    <dbReference type="NCBI Taxonomy" id="454"/>
    <lineage>
        <taxon>Bacteria</taxon>
        <taxon>Pseudomonadati</taxon>
        <taxon>Pseudomonadota</taxon>
        <taxon>Gammaproteobacteria</taxon>
        <taxon>Legionellales</taxon>
        <taxon>Legionellaceae</taxon>
        <taxon>Legionella</taxon>
    </lineage>
</organism>
<comment type="caution">
    <text evidence="8">The sequence shown here is derived from an EMBL/GenBank/DDBJ whole genome shotgun (WGS) entry which is preliminary data.</text>
</comment>
<evidence type="ECO:0000256" key="2">
    <source>
        <dbReference type="ARBA" id="ARBA00022475"/>
    </source>
</evidence>
<evidence type="ECO:0000256" key="6">
    <source>
        <dbReference type="SAM" id="SignalP"/>
    </source>
</evidence>
<dbReference type="Proteomes" id="UP000054761">
    <property type="component" value="Unassembled WGS sequence"/>
</dbReference>
<feature type="signal peptide" evidence="6">
    <location>
        <begin position="1"/>
        <end position="22"/>
    </location>
</feature>
<gene>
    <name evidence="8" type="ORF">Lisr_0502</name>
</gene>
<keyword evidence="5" id="KW-0472">Membrane</keyword>
<keyword evidence="9" id="KW-1185">Reference proteome</keyword>
<keyword evidence="6" id="KW-0732">Signal</keyword>
<dbReference type="EMBL" id="LNYH01000016">
    <property type="protein sequence ID" value="KTD32029.1"/>
    <property type="molecule type" value="Genomic_DNA"/>
</dbReference>
<comment type="subcellular location">
    <subcellularLocation>
        <location evidence="1">Cell membrane</location>
        <topology evidence="1">Multi-pass membrane protein</topology>
    </subcellularLocation>
</comment>
<keyword evidence="2" id="KW-1003">Cell membrane</keyword>
<evidence type="ECO:0000256" key="4">
    <source>
        <dbReference type="ARBA" id="ARBA00022989"/>
    </source>
</evidence>
<feature type="chain" id="PRO_5006915535" description="Single Cache domain-containing protein" evidence="6">
    <location>
        <begin position="23"/>
        <end position="172"/>
    </location>
</feature>
<dbReference type="AlphaFoldDB" id="A0A0W0WI59"/>
<dbReference type="Gene3D" id="3.30.450.20">
    <property type="entry name" value="PAS domain"/>
    <property type="match status" value="1"/>
</dbReference>
<evidence type="ECO:0000256" key="3">
    <source>
        <dbReference type="ARBA" id="ARBA00022692"/>
    </source>
</evidence>
<keyword evidence="3" id="KW-0812">Transmembrane</keyword>
<dbReference type="InterPro" id="IPR033480">
    <property type="entry name" value="sCache_2"/>
</dbReference>
<evidence type="ECO:0000256" key="5">
    <source>
        <dbReference type="ARBA" id="ARBA00023136"/>
    </source>
</evidence>
<accession>A0A0W0WI59</accession>
<protein>
    <recommendedName>
        <fullName evidence="7">Single Cache domain-containing protein</fullName>
    </recommendedName>
</protein>
<evidence type="ECO:0000313" key="8">
    <source>
        <dbReference type="EMBL" id="KTD32029.1"/>
    </source>
</evidence>
<dbReference type="GO" id="GO:0005886">
    <property type="term" value="C:plasma membrane"/>
    <property type="evidence" value="ECO:0007669"/>
    <property type="project" value="UniProtKB-SubCell"/>
</dbReference>
<proteinExistence type="predicted"/>
<reference evidence="8 9" key="1">
    <citation type="submission" date="2015-11" db="EMBL/GenBank/DDBJ databases">
        <title>Genomic analysis of 38 Legionella species identifies large and diverse effector repertoires.</title>
        <authorList>
            <person name="Burstein D."/>
            <person name="Amaro F."/>
            <person name="Zusman T."/>
            <person name="Lifshitz Z."/>
            <person name="Cohen O."/>
            <person name="Gilbert J.A."/>
            <person name="Pupko T."/>
            <person name="Shuman H.A."/>
            <person name="Segal G."/>
        </authorList>
    </citation>
    <scope>NUCLEOTIDE SEQUENCE [LARGE SCALE GENOMIC DNA]</scope>
    <source>
        <strain evidence="8 9">Bercovier 4</strain>
    </source>
</reference>
<dbReference type="RefSeq" id="WP_058500886.1">
    <property type="nucleotide sequence ID" value="NZ_CAAAJA010000012.1"/>
</dbReference>
<dbReference type="Pfam" id="PF17200">
    <property type="entry name" value="sCache_2"/>
    <property type="match status" value="1"/>
</dbReference>
<evidence type="ECO:0000256" key="1">
    <source>
        <dbReference type="ARBA" id="ARBA00004651"/>
    </source>
</evidence>
<sequence>MITNPLNKILFLILAVSFCLNAYGFDEETIKNSQLAVKMADNAISYYNQHGFKKTVAKINNNEPPFKVNEYTYTTLMNDHGIMLAHPAKPYLRNINLLKFYHTDPQGKKFIEKILYVAKKGGKWVHYHYRKPESKNHRKTHPKYIHPRILYIKPIPGTHLFFTVGFLTTAIH</sequence>
<dbReference type="PATRIC" id="fig|454.4.peg.528"/>